<feature type="domain" description="Disease resistance protein At4g27190-like leucine-rich repeats" evidence="8">
    <location>
        <begin position="881"/>
        <end position="938"/>
    </location>
</feature>
<dbReference type="PANTHER" id="PTHR33463">
    <property type="entry name" value="NB-ARC DOMAIN-CONTAINING PROTEIN-RELATED"/>
    <property type="match status" value="1"/>
</dbReference>
<feature type="domain" description="Disease resistance protein At4g27190-like leucine-rich repeats" evidence="8">
    <location>
        <begin position="1207"/>
        <end position="1303"/>
    </location>
</feature>
<feature type="domain" description="NB-ARC" evidence="7">
    <location>
        <begin position="152"/>
        <end position="313"/>
    </location>
</feature>
<keyword evidence="4" id="KW-0067">ATP-binding</keyword>
<dbReference type="Proteomes" id="UP000265566">
    <property type="component" value="Chromosome 3"/>
</dbReference>
<dbReference type="FunFam" id="3.40.50.300:FF:001091">
    <property type="entry name" value="Probable disease resistance protein At1g61300"/>
    <property type="match status" value="1"/>
</dbReference>
<protein>
    <submittedName>
        <fullName evidence="9">Disease resistance protein (CC-NBS-LRR class) family protein</fullName>
    </submittedName>
    <submittedName>
        <fullName evidence="10">Putative P-loop containing nucleoside triphosphate hydrolase, leucine-rich repeat domain, L</fullName>
    </submittedName>
</protein>
<accession>A0A072UYM0</accession>
<dbReference type="HOGENOM" id="CLU_002035_0_0_1"/>
<dbReference type="OrthoDB" id="1430868at2759"/>
<dbReference type="GO" id="GO:0043531">
    <property type="term" value="F:ADP binding"/>
    <property type="evidence" value="ECO:0007669"/>
    <property type="project" value="InterPro"/>
</dbReference>
<feature type="domain" description="Disease resistance protein At4g27190-like leucine-rich repeats" evidence="8">
    <location>
        <begin position="1103"/>
        <end position="1181"/>
    </location>
</feature>
<dbReference type="SUPFAM" id="SSF52047">
    <property type="entry name" value="RNI-like"/>
    <property type="match status" value="2"/>
</dbReference>
<dbReference type="GO" id="GO:0005524">
    <property type="term" value="F:ATP binding"/>
    <property type="evidence" value="ECO:0007669"/>
    <property type="project" value="UniProtKB-KW"/>
</dbReference>
<dbReference type="InterPro" id="IPR032675">
    <property type="entry name" value="LRR_dom_sf"/>
</dbReference>
<feature type="region of interest" description="Disordered" evidence="6">
    <location>
        <begin position="1469"/>
        <end position="1488"/>
    </location>
</feature>
<organism evidence="9 12">
    <name type="scientific">Medicago truncatula</name>
    <name type="common">Barrel medic</name>
    <name type="synonym">Medicago tribuloides</name>
    <dbReference type="NCBI Taxonomy" id="3880"/>
    <lineage>
        <taxon>Eukaryota</taxon>
        <taxon>Viridiplantae</taxon>
        <taxon>Streptophyta</taxon>
        <taxon>Embryophyta</taxon>
        <taxon>Tracheophyta</taxon>
        <taxon>Spermatophyta</taxon>
        <taxon>Magnoliopsida</taxon>
        <taxon>eudicotyledons</taxon>
        <taxon>Gunneridae</taxon>
        <taxon>Pentapetalae</taxon>
        <taxon>rosids</taxon>
        <taxon>fabids</taxon>
        <taxon>Fabales</taxon>
        <taxon>Fabaceae</taxon>
        <taxon>Papilionoideae</taxon>
        <taxon>50 kb inversion clade</taxon>
        <taxon>NPAAA clade</taxon>
        <taxon>Hologalegina</taxon>
        <taxon>IRL clade</taxon>
        <taxon>Trifolieae</taxon>
        <taxon>Medicago</taxon>
    </lineage>
</organism>
<evidence type="ECO:0000313" key="13">
    <source>
        <dbReference type="Proteomes" id="UP000265566"/>
    </source>
</evidence>
<dbReference type="EMBL" id="PSQE01000003">
    <property type="protein sequence ID" value="RHN67988.1"/>
    <property type="molecule type" value="Genomic_DNA"/>
</dbReference>
<dbReference type="PRINTS" id="PR00364">
    <property type="entry name" value="DISEASERSIST"/>
</dbReference>
<comment type="similarity">
    <text evidence="1">Belongs to the disease resistance NB-LRR family.</text>
</comment>
<evidence type="ECO:0000256" key="5">
    <source>
        <dbReference type="SAM" id="Coils"/>
    </source>
</evidence>
<dbReference type="Pfam" id="PF23247">
    <property type="entry name" value="LRR_RPS2"/>
    <property type="match status" value="4"/>
</dbReference>
<feature type="domain" description="Disease resistance protein At4g27190-like leucine-rich repeats" evidence="8">
    <location>
        <begin position="1304"/>
        <end position="1423"/>
    </location>
</feature>
<feature type="region of interest" description="Disordered" evidence="6">
    <location>
        <begin position="1588"/>
        <end position="1617"/>
    </location>
</feature>
<dbReference type="EMBL" id="CM001219">
    <property type="protein sequence ID" value="KEH34541.1"/>
    <property type="molecule type" value="Genomic_DNA"/>
</dbReference>
<dbReference type="Gene3D" id="3.80.10.10">
    <property type="entry name" value="Ribonuclease Inhibitor"/>
    <property type="match status" value="4"/>
</dbReference>
<reference evidence="9 12" key="2">
    <citation type="journal article" date="2014" name="BMC Genomics">
        <title>An improved genome release (version Mt4.0) for the model legume Medicago truncatula.</title>
        <authorList>
            <person name="Tang H."/>
            <person name="Krishnakumar V."/>
            <person name="Bidwell S."/>
            <person name="Rosen B."/>
            <person name="Chan A."/>
            <person name="Zhou S."/>
            <person name="Gentzbittel L."/>
            <person name="Childs K.L."/>
            <person name="Yandell M."/>
            <person name="Gundlach H."/>
            <person name="Mayer K.F."/>
            <person name="Schwartz D.C."/>
            <person name="Town C.D."/>
        </authorList>
    </citation>
    <scope>GENOME REANNOTATION</scope>
    <source>
        <strain evidence="9">A17</strain>
        <strain evidence="11 12">cv. Jemalong A17</strain>
    </source>
</reference>
<evidence type="ECO:0000256" key="6">
    <source>
        <dbReference type="SAM" id="MobiDB-lite"/>
    </source>
</evidence>
<dbReference type="Proteomes" id="UP000002051">
    <property type="component" value="Chromosome 3"/>
</dbReference>
<evidence type="ECO:0000259" key="8">
    <source>
        <dbReference type="Pfam" id="PF23247"/>
    </source>
</evidence>
<dbReference type="InterPro" id="IPR057135">
    <property type="entry name" value="At4g27190-like_LRR"/>
</dbReference>
<dbReference type="PANTHER" id="PTHR33463:SF105">
    <property type="entry name" value="AND NB-ARC DOMAIN DISEASE RESISTANCE PROTEIN, PUTATIVE-RELATED"/>
    <property type="match status" value="1"/>
</dbReference>
<dbReference type="SUPFAM" id="SSF52058">
    <property type="entry name" value="L domain-like"/>
    <property type="match status" value="1"/>
</dbReference>
<sequence length="1802" mass="206307">MASFLTDLAKPYVEKLINGAIIESSYICCFTCIANDFEEERTRLEIESTTVKQRVYDAIRRGDDVQVNVRSWEKESDELIQEDTKAKQKCLFGFCPHIIWRYKRGKELTNKKEKMKILIETGKQLSIELPARLPDVERYSSQHYIPFKSRESKYKELLDALKDDNNYIIGLQGMGGTGKTTLAKEVGKELKQSKQFSYVIDTTVSLSPDIRKIQDDIAGPLGLKFGDCSESDRPKKLWSRLTNEEKILLILDDVWGDIDFNEIGIPYSDNHKGCIVLVTTRSLSVCNKLRCSKTIQLELLSDEEAWTMFQRHAGLTEISTKSLLDKGRKIANECKGLPIAISVIASSLKGIQHPEEWDGALKSLQKPMHGVDDELVKIYKCLQVSYDNMKNEKAKRLLLLCSVFREDEEIPTERLTRLGIGGGLFGEDYVSYDDARIQVVISKNKLLDSCLLLEADQSGVKMHDLVRDAAQWIGNKEIQTVKLYDKKQKEMVEREANIKYLLCEGKLKDVFSFKLDGSKLEILIVTVLKDEDCHNLKIEVLNSFFENIKGLRVFHLIHDDHYSRVALSLLRPVQLMKNIRSLLFTCVNLGDISILGNLRSLETLDLNYCKIDELPYEITKLEKFRLLSLEYCGIARNDPFEVIKGCSSLEELYFIQSFNYFCREITFPELKRFFIHSIYWRSKNQLSSRHVSLLDNTYVFLSETTLRYCMQEAEILRLRRMEGGWRNMIPEIVPMDCGMNDLVELTLRCISQLQCLIDTKHIESQVSKVFSKLAVLELEGMDNLEELFKGPLSFDSLNSLENLSIENCKRLKILFECNINLCNLKSLSLERCPMLISIFQLSTACSLMLLERLEIYDCEGLEYIIDERKWQESRSKIVDDNDNKSHGSMFQKLKVLSIKKCPRIELILPFHSPHDLPALESITIDSCNKLKYIFGINMKLDGLPNMIDIFPECYGVHERSSSISGYASKPQTQSGPIKRNIFSWTNVYCCGKKYGHKLRSNTSTEISLVSQDQQQDNLMESNSYPLNIWERAQCLSRQSHILCNVTEITLSNVSKMKSLFNLSTAPRMLLETLNIWNCNEWRHIITIDIGDHHDNTDGNNWGTVFPKLRKLSVYNCAQLEYIIGHYNDDHQNNTKIHLHLPELEDLYLENLPSLVANYPKQYHTTFPQLKKLVVEECPQFIGDFLTHHSVTRSVDDTIIKESSGNMDNFLALETLLVNNNSKVKDVFCLNEINEQQLSLALKDIDLNVLPMMTFLFVGPKNSFFLQNLTHLKIMRCEKLKIVFSTSIIRYLPQLFTLRIEECNELKHIIEDDLENTTKTCFPKLRILVVVKCNKLKYVFPISISKELPELIVLIIREADELEEIFVSEGDDHKVEIPNLKLVIFENLPSLYHAQGIQFQAVKHRLIMNCQKLSLASAIITTDLENDLSGLDSNIYGYIYVLEFVEYLRDLFQQLQTAKGFDAGFEVKASSEHELTSPKETKQTPETEHELVENVPDLEIPTNSKELMNEQSMEQQRLLGEADSAVKPSQECGDCQIAIPSPPIAITNPLTTQDVDININDDQVSVNDDSVIKVTSIVEEQLSKDVEFKVPESKPSPLIPSPQEFQTPSMRSKGDPSQNVEDLSSSLLVKSELEQLVSKNYLDCENLSLLTVFLVKNPSVHLKDTALSNRYKGCAYNLLAELLKFLETHSMLEVLGSCHSKFVELIQDARSFGFDKDWLDGVERRALFPEIKVSQDALQNLLDSKQQVTKDVEVLRLKIGILSEQMEVLSEQVEDLKQQLTSSEAVLESIIQQEVVLHAPIGY</sequence>
<keyword evidence="10" id="KW-0378">Hydrolase</keyword>
<dbReference type="Gene3D" id="3.40.50.300">
    <property type="entry name" value="P-loop containing nucleotide triphosphate hydrolases"/>
    <property type="match status" value="1"/>
</dbReference>
<evidence type="ECO:0000256" key="1">
    <source>
        <dbReference type="ARBA" id="ARBA00008894"/>
    </source>
</evidence>
<feature type="coiled-coil region" evidence="5">
    <location>
        <begin position="1737"/>
        <end position="1792"/>
    </location>
</feature>
<reference evidence="13" key="4">
    <citation type="journal article" date="2018" name="Nat. Plants">
        <title>Whole-genome landscape of Medicago truncatula symbiotic genes.</title>
        <authorList>
            <person name="Pecrix Y."/>
            <person name="Staton S.E."/>
            <person name="Sallet E."/>
            <person name="Lelandais-Briere C."/>
            <person name="Moreau S."/>
            <person name="Carrere S."/>
            <person name="Blein T."/>
            <person name="Jardinaud M.F."/>
            <person name="Latrasse D."/>
            <person name="Zouine M."/>
            <person name="Zahm M."/>
            <person name="Kreplak J."/>
            <person name="Mayjonade B."/>
            <person name="Satge C."/>
            <person name="Perez M."/>
            <person name="Cauet S."/>
            <person name="Marande W."/>
            <person name="Chantry-Darmon C."/>
            <person name="Lopez-Roques C."/>
            <person name="Bouchez O."/>
            <person name="Berard A."/>
            <person name="Debelle F."/>
            <person name="Munos S."/>
            <person name="Bendahmane A."/>
            <person name="Berges H."/>
            <person name="Niebel A."/>
            <person name="Buitink J."/>
            <person name="Frugier F."/>
            <person name="Benhamed M."/>
            <person name="Crespi M."/>
            <person name="Gouzy J."/>
            <person name="Gamas P."/>
        </authorList>
    </citation>
    <scope>NUCLEOTIDE SEQUENCE [LARGE SCALE GENOMIC DNA]</scope>
    <source>
        <strain evidence="13">cv. Jemalong A17</strain>
    </source>
</reference>
<dbReference type="InterPro" id="IPR050905">
    <property type="entry name" value="Plant_NBS-LRR"/>
</dbReference>
<dbReference type="EnsemblPlants" id="KEH34541">
    <property type="protein sequence ID" value="KEH34541"/>
    <property type="gene ID" value="MTR_3g063010"/>
</dbReference>
<evidence type="ECO:0000256" key="3">
    <source>
        <dbReference type="ARBA" id="ARBA00022821"/>
    </source>
</evidence>
<evidence type="ECO:0000313" key="11">
    <source>
        <dbReference type="EnsemblPlants" id="KEH34541"/>
    </source>
</evidence>
<dbReference type="Gene3D" id="1.10.8.430">
    <property type="entry name" value="Helical domain of apoptotic protease-activating factors"/>
    <property type="match status" value="1"/>
</dbReference>
<dbReference type="SUPFAM" id="SSF52540">
    <property type="entry name" value="P-loop containing nucleoside triphosphate hydrolases"/>
    <property type="match status" value="1"/>
</dbReference>
<dbReference type="GO" id="GO:0016787">
    <property type="term" value="F:hydrolase activity"/>
    <property type="evidence" value="ECO:0007669"/>
    <property type="project" value="UniProtKB-KW"/>
</dbReference>
<gene>
    <name evidence="9" type="ordered locus">MTR_3g063010</name>
    <name evidence="10" type="ORF">MtrunA17_Chr3g0108821</name>
</gene>
<keyword evidence="5" id="KW-0175">Coiled coil</keyword>
<evidence type="ECO:0000313" key="9">
    <source>
        <dbReference type="EMBL" id="KEH34541.1"/>
    </source>
</evidence>
<evidence type="ECO:0000313" key="10">
    <source>
        <dbReference type="EMBL" id="RHN67988.1"/>
    </source>
</evidence>
<proteinExistence type="inferred from homology"/>
<dbReference type="InterPro" id="IPR027417">
    <property type="entry name" value="P-loop_NTPase"/>
</dbReference>
<dbReference type="InterPro" id="IPR042197">
    <property type="entry name" value="Apaf_helical"/>
</dbReference>
<dbReference type="GO" id="GO:0006952">
    <property type="term" value="P:defense response"/>
    <property type="evidence" value="ECO:0007669"/>
    <property type="project" value="UniProtKB-KW"/>
</dbReference>
<feature type="compositionally biased region" description="Polar residues" evidence="6">
    <location>
        <begin position="1602"/>
        <end position="1617"/>
    </location>
</feature>
<evidence type="ECO:0000256" key="4">
    <source>
        <dbReference type="ARBA" id="ARBA00022840"/>
    </source>
</evidence>
<name>A0A072UYM0_MEDTR</name>
<keyword evidence="12" id="KW-1185">Reference proteome</keyword>
<reference evidence="9 12" key="1">
    <citation type="journal article" date="2011" name="Nature">
        <title>The Medicago genome provides insight into the evolution of rhizobial symbioses.</title>
        <authorList>
            <person name="Young N.D."/>
            <person name="Debelle F."/>
            <person name="Oldroyd G.E."/>
            <person name="Geurts R."/>
            <person name="Cannon S.B."/>
            <person name="Udvardi M.K."/>
            <person name="Benedito V.A."/>
            <person name="Mayer K.F."/>
            <person name="Gouzy J."/>
            <person name="Schoof H."/>
            <person name="Van de Peer Y."/>
            <person name="Proost S."/>
            <person name="Cook D.R."/>
            <person name="Meyers B.C."/>
            <person name="Spannagl M."/>
            <person name="Cheung F."/>
            <person name="De Mita S."/>
            <person name="Krishnakumar V."/>
            <person name="Gundlach H."/>
            <person name="Zhou S."/>
            <person name="Mudge J."/>
            <person name="Bharti A.K."/>
            <person name="Murray J.D."/>
            <person name="Naoumkina M.A."/>
            <person name="Rosen B."/>
            <person name="Silverstein K.A."/>
            <person name="Tang H."/>
            <person name="Rombauts S."/>
            <person name="Zhao P.X."/>
            <person name="Zhou P."/>
            <person name="Barbe V."/>
            <person name="Bardou P."/>
            <person name="Bechner M."/>
            <person name="Bellec A."/>
            <person name="Berger A."/>
            <person name="Berges H."/>
            <person name="Bidwell S."/>
            <person name="Bisseling T."/>
            <person name="Choisne N."/>
            <person name="Couloux A."/>
            <person name="Denny R."/>
            <person name="Deshpande S."/>
            <person name="Dai X."/>
            <person name="Doyle J.J."/>
            <person name="Dudez A.M."/>
            <person name="Farmer A.D."/>
            <person name="Fouteau S."/>
            <person name="Franken C."/>
            <person name="Gibelin C."/>
            <person name="Gish J."/>
            <person name="Goldstein S."/>
            <person name="Gonzalez A.J."/>
            <person name="Green P.J."/>
            <person name="Hallab A."/>
            <person name="Hartog M."/>
            <person name="Hua A."/>
            <person name="Humphray S.J."/>
            <person name="Jeong D.H."/>
            <person name="Jing Y."/>
            <person name="Jocker A."/>
            <person name="Kenton S.M."/>
            <person name="Kim D.J."/>
            <person name="Klee K."/>
            <person name="Lai H."/>
            <person name="Lang C."/>
            <person name="Lin S."/>
            <person name="Macmil S.L."/>
            <person name="Magdelenat G."/>
            <person name="Matthews L."/>
            <person name="McCorrison J."/>
            <person name="Monaghan E.L."/>
            <person name="Mun J.H."/>
            <person name="Najar F.Z."/>
            <person name="Nicholson C."/>
            <person name="Noirot C."/>
            <person name="O'Bleness M."/>
            <person name="Paule C.R."/>
            <person name="Poulain J."/>
            <person name="Prion F."/>
            <person name="Qin B."/>
            <person name="Qu C."/>
            <person name="Retzel E.F."/>
            <person name="Riddle C."/>
            <person name="Sallet E."/>
            <person name="Samain S."/>
            <person name="Samson N."/>
            <person name="Sanders I."/>
            <person name="Saurat O."/>
            <person name="Scarpelli C."/>
            <person name="Schiex T."/>
            <person name="Segurens B."/>
            <person name="Severin A.J."/>
            <person name="Sherrier D.J."/>
            <person name="Shi R."/>
            <person name="Sims S."/>
            <person name="Singer S.R."/>
            <person name="Sinharoy S."/>
            <person name="Sterck L."/>
            <person name="Viollet A."/>
            <person name="Wang B.B."/>
            <person name="Wang K."/>
            <person name="Wang M."/>
            <person name="Wang X."/>
            <person name="Warfsmann J."/>
            <person name="Weissenbach J."/>
            <person name="White D.D."/>
            <person name="White J.D."/>
            <person name="Wiley G.B."/>
            <person name="Wincker P."/>
            <person name="Xing Y."/>
            <person name="Yang L."/>
            <person name="Yao Z."/>
            <person name="Ying F."/>
            <person name="Zhai J."/>
            <person name="Zhou L."/>
            <person name="Zuber A."/>
            <person name="Denarie J."/>
            <person name="Dixon R.A."/>
            <person name="May G.D."/>
            <person name="Schwartz D.C."/>
            <person name="Rogers J."/>
            <person name="Quetier F."/>
            <person name="Town C.D."/>
            <person name="Roe B.A."/>
        </authorList>
    </citation>
    <scope>NUCLEOTIDE SEQUENCE [LARGE SCALE GENOMIC DNA]</scope>
    <source>
        <strain evidence="9">A17</strain>
        <strain evidence="11 12">cv. Jemalong A17</strain>
    </source>
</reference>
<dbReference type="Pfam" id="PF00931">
    <property type="entry name" value="NB-ARC"/>
    <property type="match status" value="1"/>
</dbReference>
<reference evidence="10" key="5">
    <citation type="journal article" date="2018" name="Nat. Plants">
        <title>Whole-genome landscape of Medicago truncatula symbiotic genes.</title>
        <authorList>
            <person name="Pecrix Y."/>
            <person name="Gamas P."/>
            <person name="Carrere S."/>
        </authorList>
    </citation>
    <scope>NUCLEOTIDE SEQUENCE</scope>
    <source>
        <tissue evidence="10">Leaves</tissue>
    </source>
</reference>
<evidence type="ECO:0000313" key="12">
    <source>
        <dbReference type="Proteomes" id="UP000002051"/>
    </source>
</evidence>
<evidence type="ECO:0000256" key="2">
    <source>
        <dbReference type="ARBA" id="ARBA00022741"/>
    </source>
</evidence>
<keyword evidence="3" id="KW-0611">Plant defense</keyword>
<keyword evidence="2" id="KW-0547">Nucleotide-binding</keyword>
<evidence type="ECO:0000259" key="7">
    <source>
        <dbReference type="Pfam" id="PF00931"/>
    </source>
</evidence>
<dbReference type="InterPro" id="IPR002182">
    <property type="entry name" value="NB-ARC"/>
</dbReference>
<reference evidence="11" key="3">
    <citation type="submission" date="2015-04" db="UniProtKB">
        <authorList>
            <consortium name="EnsemblPlants"/>
        </authorList>
    </citation>
    <scope>IDENTIFICATION</scope>
    <source>
        <strain evidence="11">cv. Jemalong A17</strain>
    </source>
</reference>
<dbReference type="Gramene" id="rna16260">
    <property type="protein sequence ID" value="RHN67988.1"/>
    <property type="gene ID" value="gene16260"/>
</dbReference>